<dbReference type="InterPro" id="IPR017731">
    <property type="entry name" value="TssM1-like"/>
</dbReference>
<dbReference type="InterPro" id="IPR025743">
    <property type="entry name" value="TssM1_N"/>
</dbReference>
<accession>A0A1S2CNW7</accession>
<dbReference type="NCBIfam" id="TIGR03348">
    <property type="entry name" value="VI_IcmF"/>
    <property type="match status" value="1"/>
</dbReference>
<dbReference type="SUPFAM" id="SSF52540">
    <property type="entry name" value="P-loop containing nucleoside triphosphate hydrolases"/>
    <property type="match status" value="1"/>
</dbReference>
<dbReference type="Pfam" id="PF14331">
    <property type="entry name" value="IcmF-related_N"/>
    <property type="match status" value="1"/>
</dbReference>
<evidence type="ECO:0000259" key="3">
    <source>
        <dbReference type="Pfam" id="PF06761"/>
    </source>
</evidence>
<feature type="domain" description="Type VI secretion system component TssM1 helical" evidence="5">
    <location>
        <begin position="935"/>
        <end position="997"/>
    </location>
</feature>
<dbReference type="AlphaFoldDB" id="A0A1S2CNW7"/>
<feature type="domain" description="IcmF-related" evidence="3">
    <location>
        <begin position="506"/>
        <end position="819"/>
    </location>
</feature>
<feature type="domain" description="Type VI secretion system IcmF C-terminal" evidence="2">
    <location>
        <begin position="1038"/>
        <end position="1145"/>
    </location>
</feature>
<dbReference type="OrthoDB" id="9758229at2"/>
<dbReference type="PANTHER" id="PTHR36153">
    <property type="entry name" value="INNER MEMBRANE PROTEIN-RELATED"/>
    <property type="match status" value="1"/>
</dbReference>
<gene>
    <name evidence="6" type="ORF">BJD16_19755</name>
</gene>
<organism evidence="6 7">
    <name type="scientific">Aeromonas sobria</name>
    <dbReference type="NCBI Taxonomy" id="646"/>
    <lineage>
        <taxon>Bacteria</taxon>
        <taxon>Pseudomonadati</taxon>
        <taxon>Pseudomonadota</taxon>
        <taxon>Gammaproteobacteria</taxon>
        <taxon>Aeromonadales</taxon>
        <taxon>Aeromonadaceae</taxon>
        <taxon>Aeromonas</taxon>
    </lineage>
</organism>
<dbReference type="EMBL" id="MKFU01000036">
    <property type="protein sequence ID" value="OHY89637.1"/>
    <property type="molecule type" value="Genomic_DNA"/>
</dbReference>
<dbReference type="GeneID" id="58923690"/>
<reference evidence="6 7" key="1">
    <citation type="submission" date="2016-09" db="EMBL/GenBank/DDBJ databases">
        <title>Draft Genome Sequence of Aeromonas sobria Strain 08005, Isolated from Sick Rana catesbeiana.</title>
        <authorList>
            <person name="Yang Q."/>
        </authorList>
    </citation>
    <scope>NUCLEOTIDE SEQUENCE [LARGE SCALE GENOMIC DNA]</scope>
    <source>
        <strain evidence="6 7">08005</strain>
    </source>
</reference>
<keyword evidence="1" id="KW-1133">Transmembrane helix</keyword>
<feature type="transmembrane region" description="Helical" evidence="1">
    <location>
        <begin position="20"/>
        <end position="38"/>
    </location>
</feature>
<proteinExistence type="predicted"/>
<dbReference type="Pfam" id="PF06744">
    <property type="entry name" value="IcmF_C"/>
    <property type="match status" value="1"/>
</dbReference>
<dbReference type="InterPro" id="IPR009612">
    <property type="entry name" value="IcmF-rel"/>
</dbReference>
<dbReference type="Pfam" id="PF21070">
    <property type="entry name" value="IcmF_helical"/>
    <property type="match status" value="1"/>
</dbReference>
<name>A0A1S2CNW7_AERSO</name>
<dbReference type="Proteomes" id="UP000179934">
    <property type="component" value="Unassembled WGS sequence"/>
</dbReference>
<dbReference type="STRING" id="646.BJD16_19755"/>
<dbReference type="Pfam" id="PF06761">
    <property type="entry name" value="IcmF-related"/>
    <property type="match status" value="1"/>
</dbReference>
<evidence type="ECO:0000313" key="6">
    <source>
        <dbReference type="EMBL" id="OHY89637.1"/>
    </source>
</evidence>
<dbReference type="InterPro" id="IPR010623">
    <property type="entry name" value="IcmF_C"/>
</dbReference>
<sequence>MFKTIFTFLRQQLPKLKPSWPLLGVVLWVVALILVWWLGSRIEIRDAKPFESLWGRVVFTLLWLWLLLGVLSWRVWRKMKQLKAERQHEVVLEQDPVKGLVDKQALFLNRWLQALAEHLGKGAIYAMPWYLVLGLPGSGKSSLIHRANPANKLNPRLDTELRDVAQGQLIDCWLGEQAVMLDPAGTLLSQAEPELDPQARKHERLWLHLLNWLNEHRRRQPLNGLVLTVDLAWLSAASVAERKAYAQLMRARLQEVSATMNTRLPLYVAFTKLDMLRGFDVVYEQLDKEARDAVLGVTFNPGSSQGKSWQQDLALFWDQWVDNLNRNLPEMMLSRLDAAQRNALFSFVRQLAGLKDYVTSLLDETLTIEESKPLLVRGVYISSVYQQGVPFDAFAQAAARRYSLPEPIHSALRGESNTYFVRKLFSSIIFPEAHLAGENRLHTLYRRRRMAIGLGCLSLFSAALIGGWHYFYRVNEEAGHNVLTKAQAFTETNEVADEHAFGVSQLPRLNLIREATLSFGNYRDRMPLVADLGLYQGSEIGPYVEGSYLQLLNLRFMPAQMQGLLEDLNRAPAGSEEKLSILRVMRMLDDASGRNKELVEQYMASRWQRAFPGQGVVQDQLRGHLDYALDHTDWHGARAARDQAAITAFIPFKEPVYGAQRELGKLPMYQRVYQNLVVKAGDVLPPDLNVRDEVGPTFDTVFALRNESAGQMPRLLTWPGFSDFFLKQDKALIDLTAMDAWVLGQRKLSQLSEADRKEIARQVNDRYVTDYVNQWQKLLTNLDVQTLASPEQALDVLSAITGNDQPFQRVLASLDDNTRIRKISDAEGDPAQAITARIGRPFMATNGALTGRGEQGPLISEVNQKLIELQHYMELIVNATEPGQSALKAVQLRLTNKYADPVFALQQYARGLPEPLNRWVGQLADQSSQLVIDLAMSSLNQEWQAKVLTPFNSQLADRYPFNPGSVKDVPLSEMERFFAPGGTLDSFYQVNLKPMVEGGLMEGELSSPIQAELIKQLDRAARIRQIFFSQQGNLEVQFALEPIELTANKRRSVLNLDGQLLEYAHGRRNKIPLVWPNTMRDGAESKITLVPAARERSPRSEGFVGPWAMFRLMDKGELTQVNEATFDVRFPVDQGAMTYRVYTDSAQNPFTGGLFSQFSLPESLY</sequence>
<feature type="transmembrane region" description="Helical" evidence="1">
    <location>
        <begin position="450"/>
        <end position="471"/>
    </location>
</feature>
<dbReference type="PANTHER" id="PTHR36153:SF5">
    <property type="entry name" value="EXPORTED PROTEIN"/>
    <property type="match status" value="1"/>
</dbReference>
<evidence type="ECO:0000259" key="4">
    <source>
        <dbReference type="Pfam" id="PF14331"/>
    </source>
</evidence>
<dbReference type="RefSeq" id="WP_042023027.1">
    <property type="nucleotide sequence ID" value="NZ_CDBW01000038.1"/>
</dbReference>
<comment type="caution">
    <text evidence="6">The sequence shown here is derived from an EMBL/GenBank/DDBJ whole genome shotgun (WGS) entry which is preliminary data.</text>
</comment>
<dbReference type="InterPro" id="IPR048677">
    <property type="entry name" value="TssM1_hel"/>
</dbReference>
<protein>
    <submittedName>
        <fullName evidence="6">Type VI secretion protein IcmF</fullName>
    </submittedName>
</protein>
<dbReference type="InterPro" id="IPR053156">
    <property type="entry name" value="T6SS_TssM-like"/>
</dbReference>
<evidence type="ECO:0000256" key="1">
    <source>
        <dbReference type="SAM" id="Phobius"/>
    </source>
</evidence>
<keyword evidence="1" id="KW-0812">Transmembrane</keyword>
<evidence type="ECO:0000259" key="2">
    <source>
        <dbReference type="Pfam" id="PF06744"/>
    </source>
</evidence>
<evidence type="ECO:0000259" key="5">
    <source>
        <dbReference type="Pfam" id="PF21070"/>
    </source>
</evidence>
<feature type="domain" description="Type VI secretion system component TssM1 N-terminal" evidence="4">
    <location>
        <begin position="201"/>
        <end position="454"/>
    </location>
</feature>
<evidence type="ECO:0000313" key="7">
    <source>
        <dbReference type="Proteomes" id="UP000179934"/>
    </source>
</evidence>
<feature type="transmembrane region" description="Helical" evidence="1">
    <location>
        <begin position="58"/>
        <end position="76"/>
    </location>
</feature>
<dbReference type="InterPro" id="IPR027417">
    <property type="entry name" value="P-loop_NTPase"/>
</dbReference>
<keyword evidence="1" id="KW-0472">Membrane</keyword>